<evidence type="ECO:0000313" key="2">
    <source>
        <dbReference type="Proteomes" id="UP000324222"/>
    </source>
</evidence>
<accession>A0A5B7EJ70</accession>
<dbReference type="Proteomes" id="UP000324222">
    <property type="component" value="Unassembled WGS sequence"/>
</dbReference>
<comment type="caution">
    <text evidence="1">The sequence shown here is derived from an EMBL/GenBank/DDBJ whole genome shotgun (WGS) entry which is preliminary data.</text>
</comment>
<dbReference type="EMBL" id="VSRR010002656">
    <property type="protein sequence ID" value="MPC32584.1"/>
    <property type="molecule type" value="Genomic_DNA"/>
</dbReference>
<organism evidence="1 2">
    <name type="scientific">Portunus trituberculatus</name>
    <name type="common">Swimming crab</name>
    <name type="synonym">Neptunus trituberculatus</name>
    <dbReference type="NCBI Taxonomy" id="210409"/>
    <lineage>
        <taxon>Eukaryota</taxon>
        <taxon>Metazoa</taxon>
        <taxon>Ecdysozoa</taxon>
        <taxon>Arthropoda</taxon>
        <taxon>Crustacea</taxon>
        <taxon>Multicrustacea</taxon>
        <taxon>Malacostraca</taxon>
        <taxon>Eumalacostraca</taxon>
        <taxon>Eucarida</taxon>
        <taxon>Decapoda</taxon>
        <taxon>Pleocyemata</taxon>
        <taxon>Brachyura</taxon>
        <taxon>Eubrachyura</taxon>
        <taxon>Portunoidea</taxon>
        <taxon>Portunidae</taxon>
        <taxon>Portuninae</taxon>
        <taxon>Portunus</taxon>
    </lineage>
</organism>
<sequence length="70" mass="7704">MVLHGLDVRFPLILAVPYPDDGVPASGVQPLQVMRERLEDVVVSGDERKRLDVVMSGDEGEARRRCGDVS</sequence>
<keyword evidence="2" id="KW-1185">Reference proteome</keyword>
<evidence type="ECO:0000313" key="1">
    <source>
        <dbReference type="EMBL" id="MPC32584.1"/>
    </source>
</evidence>
<reference evidence="1 2" key="1">
    <citation type="submission" date="2019-05" db="EMBL/GenBank/DDBJ databases">
        <title>Another draft genome of Portunus trituberculatus and its Hox gene families provides insights of decapod evolution.</title>
        <authorList>
            <person name="Jeong J.-H."/>
            <person name="Song I."/>
            <person name="Kim S."/>
            <person name="Choi T."/>
            <person name="Kim D."/>
            <person name="Ryu S."/>
            <person name="Kim W."/>
        </authorList>
    </citation>
    <scope>NUCLEOTIDE SEQUENCE [LARGE SCALE GENOMIC DNA]</scope>
    <source>
        <tissue evidence="1">Muscle</tissue>
    </source>
</reference>
<name>A0A5B7EJ70_PORTR</name>
<gene>
    <name evidence="1" type="ORF">E2C01_025901</name>
</gene>
<proteinExistence type="predicted"/>
<protein>
    <submittedName>
        <fullName evidence="1">Uncharacterized protein</fullName>
    </submittedName>
</protein>
<dbReference type="AlphaFoldDB" id="A0A5B7EJ70"/>